<name>A0A381YBG4_9ZZZZ</name>
<evidence type="ECO:0000256" key="6">
    <source>
        <dbReference type="ARBA" id="ARBA00023136"/>
    </source>
</evidence>
<evidence type="ECO:0000256" key="3">
    <source>
        <dbReference type="ARBA" id="ARBA00022692"/>
    </source>
</evidence>
<keyword evidence="1" id="KW-1003">Cell membrane</keyword>
<feature type="transmembrane region" description="Helical" evidence="8">
    <location>
        <begin position="156"/>
        <end position="177"/>
    </location>
</feature>
<evidence type="ECO:0000256" key="2">
    <source>
        <dbReference type="ARBA" id="ARBA00022670"/>
    </source>
</evidence>
<dbReference type="PANTHER" id="PTHR33695:SF1">
    <property type="entry name" value="LIPOPROTEIN SIGNAL PEPTIDASE"/>
    <property type="match status" value="1"/>
</dbReference>
<feature type="transmembrane region" description="Helical" evidence="8">
    <location>
        <begin position="119"/>
        <end position="136"/>
    </location>
</feature>
<keyword evidence="6 8" id="KW-0472">Membrane</keyword>
<protein>
    <recommendedName>
        <fullName evidence="10">Lipoprotein signal peptidase</fullName>
    </recommendedName>
</protein>
<evidence type="ECO:0008006" key="10">
    <source>
        <dbReference type="Google" id="ProtNLM"/>
    </source>
</evidence>
<sequence length="211" mass="23683">MNVYSKAILWIIHIPIIKYSLVLPMNNNVNIRSNFLDPIPWIVMLLTVVSDQATKWLVINNLAVGESLPTTGFFRFTHAWNTGTAFSLFEGQGDILTWVSLVAVAVLTWIYRSINEPPWMLRVAFGLQFGGAIGNITDRFRLGHVTDFIDVGPWPIFNIADSSIVVGIGLLIFYFWFLNNDSKKDSQHLHSDNSQPPGDSSLTQTTPDSTE</sequence>
<feature type="region of interest" description="Disordered" evidence="7">
    <location>
        <begin position="187"/>
        <end position="211"/>
    </location>
</feature>
<gene>
    <name evidence="9" type="ORF">METZ01_LOCUS127280</name>
</gene>
<organism evidence="9">
    <name type="scientific">marine metagenome</name>
    <dbReference type="NCBI Taxonomy" id="408172"/>
    <lineage>
        <taxon>unclassified sequences</taxon>
        <taxon>metagenomes</taxon>
        <taxon>ecological metagenomes</taxon>
    </lineage>
</organism>
<keyword evidence="2" id="KW-0645">Protease</keyword>
<feature type="transmembrane region" description="Helical" evidence="8">
    <location>
        <begin position="95"/>
        <end position="112"/>
    </location>
</feature>
<dbReference type="HAMAP" id="MF_00161">
    <property type="entry name" value="LspA"/>
    <property type="match status" value="1"/>
</dbReference>
<dbReference type="NCBIfam" id="TIGR00077">
    <property type="entry name" value="lspA"/>
    <property type="match status" value="1"/>
</dbReference>
<dbReference type="AlphaFoldDB" id="A0A381YBG4"/>
<dbReference type="GO" id="GO:0006508">
    <property type="term" value="P:proteolysis"/>
    <property type="evidence" value="ECO:0007669"/>
    <property type="project" value="UniProtKB-KW"/>
</dbReference>
<evidence type="ECO:0000256" key="1">
    <source>
        <dbReference type="ARBA" id="ARBA00022475"/>
    </source>
</evidence>
<dbReference type="Pfam" id="PF01252">
    <property type="entry name" value="Peptidase_A8"/>
    <property type="match status" value="1"/>
</dbReference>
<dbReference type="PRINTS" id="PR00781">
    <property type="entry name" value="LIPOSIGPTASE"/>
</dbReference>
<dbReference type="PANTHER" id="PTHR33695">
    <property type="entry name" value="LIPOPROTEIN SIGNAL PEPTIDASE"/>
    <property type="match status" value="1"/>
</dbReference>
<proteinExistence type="inferred from homology"/>
<keyword evidence="4" id="KW-0378">Hydrolase</keyword>
<evidence type="ECO:0000256" key="4">
    <source>
        <dbReference type="ARBA" id="ARBA00022801"/>
    </source>
</evidence>
<evidence type="ECO:0000313" key="9">
    <source>
        <dbReference type="EMBL" id="SVA74426.1"/>
    </source>
</evidence>
<evidence type="ECO:0000256" key="5">
    <source>
        <dbReference type="ARBA" id="ARBA00022989"/>
    </source>
</evidence>
<keyword evidence="5 8" id="KW-1133">Transmembrane helix</keyword>
<accession>A0A381YBG4</accession>
<reference evidence="9" key="1">
    <citation type="submission" date="2018-05" db="EMBL/GenBank/DDBJ databases">
        <authorList>
            <person name="Lanie J.A."/>
            <person name="Ng W.-L."/>
            <person name="Kazmierczak K.M."/>
            <person name="Andrzejewski T.M."/>
            <person name="Davidsen T.M."/>
            <person name="Wayne K.J."/>
            <person name="Tettelin H."/>
            <person name="Glass J.I."/>
            <person name="Rusch D."/>
            <person name="Podicherti R."/>
            <person name="Tsui H.-C.T."/>
            <person name="Winkler M.E."/>
        </authorList>
    </citation>
    <scope>NUCLEOTIDE SEQUENCE</scope>
</reference>
<keyword evidence="3 8" id="KW-0812">Transmembrane</keyword>
<evidence type="ECO:0000256" key="8">
    <source>
        <dbReference type="SAM" id="Phobius"/>
    </source>
</evidence>
<feature type="compositionally biased region" description="Polar residues" evidence="7">
    <location>
        <begin position="192"/>
        <end position="211"/>
    </location>
</feature>
<dbReference type="EMBL" id="UINC01017843">
    <property type="protein sequence ID" value="SVA74426.1"/>
    <property type="molecule type" value="Genomic_DNA"/>
</dbReference>
<dbReference type="InterPro" id="IPR001872">
    <property type="entry name" value="Peptidase_A8"/>
</dbReference>
<feature type="transmembrane region" description="Helical" evidence="8">
    <location>
        <begin position="7"/>
        <end position="25"/>
    </location>
</feature>
<dbReference type="GO" id="GO:0004190">
    <property type="term" value="F:aspartic-type endopeptidase activity"/>
    <property type="evidence" value="ECO:0007669"/>
    <property type="project" value="InterPro"/>
</dbReference>
<evidence type="ECO:0000256" key="7">
    <source>
        <dbReference type="SAM" id="MobiDB-lite"/>
    </source>
</evidence>
<dbReference type="GO" id="GO:0016020">
    <property type="term" value="C:membrane"/>
    <property type="evidence" value="ECO:0007669"/>
    <property type="project" value="InterPro"/>
</dbReference>